<gene>
    <name evidence="1" type="ORF">M404DRAFT_992209</name>
</gene>
<proteinExistence type="predicted"/>
<dbReference type="Proteomes" id="UP000054217">
    <property type="component" value="Unassembled WGS sequence"/>
</dbReference>
<evidence type="ECO:0000313" key="2">
    <source>
        <dbReference type="Proteomes" id="UP000054217"/>
    </source>
</evidence>
<organism evidence="1 2">
    <name type="scientific">Pisolithus tinctorius Marx 270</name>
    <dbReference type="NCBI Taxonomy" id="870435"/>
    <lineage>
        <taxon>Eukaryota</taxon>
        <taxon>Fungi</taxon>
        <taxon>Dikarya</taxon>
        <taxon>Basidiomycota</taxon>
        <taxon>Agaricomycotina</taxon>
        <taxon>Agaricomycetes</taxon>
        <taxon>Agaricomycetidae</taxon>
        <taxon>Boletales</taxon>
        <taxon>Sclerodermatineae</taxon>
        <taxon>Pisolithaceae</taxon>
        <taxon>Pisolithus</taxon>
    </lineage>
</organism>
<accession>A0A0C3JXU5</accession>
<dbReference type="InParanoid" id="A0A0C3JXU5"/>
<reference evidence="1 2" key="1">
    <citation type="submission" date="2014-04" db="EMBL/GenBank/DDBJ databases">
        <authorList>
            <consortium name="DOE Joint Genome Institute"/>
            <person name="Kuo A."/>
            <person name="Kohler A."/>
            <person name="Costa M.D."/>
            <person name="Nagy L.G."/>
            <person name="Floudas D."/>
            <person name="Copeland A."/>
            <person name="Barry K.W."/>
            <person name="Cichocki N."/>
            <person name="Veneault-Fourrey C."/>
            <person name="LaButti K."/>
            <person name="Lindquist E.A."/>
            <person name="Lipzen A."/>
            <person name="Lundell T."/>
            <person name="Morin E."/>
            <person name="Murat C."/>
            <person name="Sun H."/>
            <person name="Tunlid A."/>
            <person name="Henrissat B."/>
            <person name="Grigoriev I.V."/>
            <person name="Hibbett D.S."/>
            <person name="Martin F."/>
            <person name="Nordberg H.P."/>
            <person name="Cantor M.N."/>
            <person name="Hua S.X."/>
        </authorList>
    </citation>
    <scope>NUCLEOTIDE SEQUENCE [LARGE SCALE GENOMIC DNA]</scope>
    <source>
        <strain evidence="1 2">Marx 270</strain>
    </source>
</reference>
<keyword evidence="2" id="KW-1185">Reference proteome</keyword>
<dbReference type="HOGENOM" id="CLU_2606963_0_0_1"/>
<name>A0A0C3JXU5_PISTI</name>
<dbReference type="AlphaFoldDB" id="A0A0C3JXU5"/>
<evidence type="ECO:0000313" key="1">
    <source>
        <dbReference type="EMBL" id="KIO13958.1"/>
    </source>
</evidence>
<reference evidence="2" key="2">
    <citation type="submission" date="2015-01" db="EMBL/GenBank/DDBJ databases">
        <title>Evolutionary Origins and Diversification of the Mycorrhizal Mutualists.</title>
        <authorList>
            <consortium name="DOE Joint Genome Institute"/>
            <consortium name="Mycorrhizal Genomics Consortium"/>
            <person name="Kohler A."/>
            <person name="Kuo A."/>
            <person name="Nagy L.G."/>
            <person name="Floudas D."/>
            <person name="Copeland A."/>
            <person name="Barry K.W."/>
            <person name="Cichocki N."/>
            <person name="Veneault-Fourrey C."/>
            <person name="LaButti K."/>
            <person name="Lindquist E.A."/>
            <person name="Lipzen A."/>
            <person name="Lundell T."/>
            <person name="Morin E."/>
            <person name="Murat C."/>
            <person name="Riley R."/>
            <person name="Ohm R."/>
            <person name="Sun H."/>
            <person name="Tunlid A."/>
            <person name="Henrissat B."/>
            <person name="Grigoriev I.V."/>
            <person name="Hibbett D.S."/>
            <person name="Martin F."/>
        </authorList>
    </citation>
    <scope>NUCLEOTIDE SEQUENCE [LARGE SCALE GENOMIC DNA]</scope>
    <source>
        <strain evidence="2">Marx 270</strain>
    </source>
</reference>
<sequence length="79" mass="9528">MTRWHYVQENDVHQAACYFSSRSRFAYPPRQTDKFLETLPWKYIALLAGSRFPNRSIERMSLQPYKEAYTNKYWQASCP</sequence>
<dbReference type="EMBL" id="KN831945">
    <property type="protein sequence ID" value="KIO13958.1"/>
    <property type="molecule type" value="Genomic_DNA"/>
</dbReference>
<protein>
    <submittedName>
        <fullName evidence="1">Uncharacterized protein</fullName>
    </submittedName>
</protein>